<feature type="non-terminal residue" evidence="1">
    <location>
        <position position="106"/>
    </location>
</feature>
<reference evidence="1" key="2">
    <citation type="submission" date="2023-05" db="EMBL/GenBank/DDBJ databases">
        <authorList>
            <person name="Fouks B."/>
        </authorList>
    </citation>
    <scope>NUCLEOTIDE SEQUENCE</scope>
    <source>
        <strain evidence="1">Stay&amp;Tobe</strain>
        <tissue evidence="1">Testes</tissue>
    </source>
</reference>
<organism evidence="1 2">
    <name type="scientific">Diploptera punctata</name>
    <name type="common">Pacific beetle cockroach</name>
    <dbReference type="NCBI Taxonomy" id="6984"/>
    <lineage>
        <taxon>Eukaryota</taxon>
        <taxon>Metazoa</taxon>
        <taxon>Ecdysozoa</taxon>
        <taxon>Arthropoda</taxon>
        <taxon>Hexapoda</taxon>
        <taxon>Insecta</taxon>
        <taxon>Pterygota</taxon>
        <taxon>Neoptera</taxon>
        <taxon>Polyneoptera</taxon>
        <taxon>Dictyoptera</taxon>
        <taxon>Blattodea</taxon>
        <taxon>Blaberoidea</taxon>
        <taxon>Blaberidae</taxon>
        <taxon>Diplopterinae</taxon>
        <taxon>Diploptera</taxon>
    </lineage>
</organism>
<evidence type="ECO:0000313" key="2">
    <source>
        <dbReference type="Proteomes" id="UP001233999"/>
    </source>
</evidence>
<dbReference type="Proteomes" id="UP001233999">
    <property type="component" value="Unassembled WGS sequence"/>
</dbReference>
<gene>
    <name evidence="1" type="ORF">L9F63_022650</name>
</gene>
<name>A0AAD8EAT2_DIPPU</name>
<evidence type="ECO:0000313" key="1">
    <source>
        <dbReference type="EMBL" id="KAJ9583034.1"/>
    </source>
</evidence>
<feature type="non-terminal residue" evidence="1">
    <location>
        <position position="1"/>
    </location>
</feature>
<reference evidence="1" key="1">
    <citation type="journal article" date="2023" name="IScience">
        <title>Live-bearing cockroach genome reveals convergent evolutionary mechanisms linked to viviparity in insects and beyond.</title>
        <authorList>
            <person name="Fouks B."/>
            <person name="Harrison M.C."/>
            <person name="Mikhailova A.A."/>
            <person name="Marchal E."/>
            <person name="English S."/>
            <person name="Carruthers M."/>
            <person name="Jennings E.C."/>
            <person name="Chiamaka E.L."/>
            <person name="Frigard R.A."/>
            <person name="Pippel M."/>
            <person name="Attardo G.M."/>
            <person name="Benoit J.B."/>
            <person name="Bornberg-Bauer E."/>
            <person name="Tobe S.S."/>
        </authorList>
    </citation>
    <scope>NUCLEOTIDE SEQUENCE</scope>
    <source>
        <strain evidence="1">Stay&amp;Tobe</strain>
    </source>
</reference>
<keyword evidence="2" id="KW-1185">Reference proteome</keyword>
<dbReference type="AlphaFoldDB" id="A0AAD8EAT2"/>
<protein>
    <submittedName>
        <fullName evidence="1">Uncharacterized protein</fullName>
    </submittedName>
</protein>
<sequence>LCLKKTWKYEFGMNFTHIFNFGMLPIVYPLQKAVCDDLTSPHIFVILRTSFERNFPFETSLEFYNNMRKFLRYGIVNTENNDLEVLEKSLNVKQYVNNYMYFYVKK</sequence>
<proteinExistence type="predicted"/>
<accession>A0AAD8EAT2</accession>
<dbReference type="EMBL" id="JASPKZ010007691">
    <property type="protein sequence ID" value="KAJ9583034.1"/>
    <property type="molecule type" value="Genomic_DNA"/>
</dbReference>
<comment type="caution">
    <text evidence="1">The sequence shown here is derived from an EMBL/GenBank/DDBJ whole genome shotgun (WGS) entry which is preliminary data.</text>
</comment>